<evidence type="ECO:0000256" key="13">
    <source>
        <dbReference type="ARBA" id="ARBA00022984"/>
    </source>
</evidence>
<feature type="binding site" evidence="20">
    <location>
        <position position="72"/>
    </location>
    <ligand>
        <name>UDP-N-acetyl-alpha-D-glucosamine</name>
        <dbReference type="ChEBI" id="CHEBI:57705"/>
    </ligand>
</feature>
<evidence type="ECO:0000256" key="19">
    <source>
        <dbReference type="ARBA" id="ARBA00049628"/>
    </source>
</evidence>
<dbReference type="PANTHER" id="PTHR43584">
    <property type="entry name" value="NUCLEOTIDYL TRANSFERASE"/>
    <property type="match status" value="1"/>
</dbReference>
<keyword evidence="8 20" id="KW-0548">Nucleotidyltransferase</keyword>
<feature type="domain" description="Nucleotidyl transferase" evidence="21">
    <location>
        <begin position="4"/>
        <end position="214"/>
    </location>
</feature>
<comment type="caution">
    <text evidence="22">The sequence shown here is derived from an EMBL/GenBank/DDBJ whole genome shotgun (WGS) entry which is preliminary data.</text>
</comment>
<comment type="subcellular location">
    <subcellularLocation>
        <location evidence="1 20">Cytoplasm</location>
    </subcellularLocation>
</comment>
<feature type="region of interest" description="Linker" evidence="20">
    <location>
        <begin position="229"/>
        <end position="249"/>
    </location>
</feature>
<dbReference type="InterPro" id="IPR005882">
    <property type="entry name" value="Bifunctional_GlmU"/>
</dbReference>
<feature type="binding site" evidence="20">
    <location>
        <position position="349"/>
    </location>
    <ligand>
        <name>UDP-N-acetyl-alpha-D-glucosamine</name>
        <dbReference type="ChEBI" id="CHEBI:57705"/>
    </ligand>
</feature>
<dbReference type="Pfam" id="PF00132">
    <property type="entry name" value="Hexapep"/>
    <property type="match status" value="1"/>
</dbReference>
<feature type="active site" description="Proton acceptor" evidence="20">
    <location>
        <position position="361"/>
    </location>
</feature>
<dbReference type="PANTHER" id="PTHR43584:SF3">
    <property type="entry name" value="BIFUNCTIONAL PROTEIN GLMU"/>
    <property type="match status" value="1"/>
</dbReference>
<evidence type="ECO:0000256" key="15">
    <source>
        <dbReference type="ARBA" id="ARBA00023315"/>
    </source>
</evidence>
<comment type="function">
    <text evidence="19 20">Catalyzes the last two sequential reactions in the de novo biosynthetic pathway for UDP-N-acetylglucosamine (UDP-GlcNAc). The C-terminal domain catalyzes the transfer of acetyl group from acetyl coenzyme A to glucosamine-1-phosphate (GlcN-1-P) to produce N-acetylglucosamine-1-phosphate (GlcNAc-1-P), which is converted into UDP-GlcNAc by the transfer of uridine 5-monophosphate (from uridine 5-triphosphate), a reaction catalyzed by the N-terminal domain.</text>
</comment>
<comment type="similarity">
    <text evidence="5 20">In the N-terminal section; belongs to the N-acetylglucosamine-1-phosphate uridyltransferase family.</text>
</comment>
<comment type="pathway">
    <text evidence="2 20">Nucleotide-sugar biosynthesis; UDP-N-acetyl-alpha-D-glucosamine biosynthesis; N-acetyl-alpha-D-glucosamine 1-phosphate from alpha-D-glucosamine 6-phosphate (route II): step 2/2.</text>
</comment>
<evidence type="ECO:0000256" key="8">
    <source>
        <dbReference type="ARBA" id="ARBA00022695"/>
    </source>
</evidence>
<feature type="binding site" evidence="20">
    <location>
        <position position="22"/>
    </location>
    <ligand>
        <name>UDP-N-acetyl-alpha-D-glucosamine</name>
        <dbReference type="ChEBI" id="CHEBI:57705"/>
    </ligand>
</feature>
<evidence type="ECO:0000256" key="16">
    <source>
        <dbReference type="ARBA" id="ARBA00023316"/>
    </source>
</evidence>
<evidence type="ECO:0000256" key="17">
    <source>
        <dbReference type="ARBA" id="ARBA00048247"/>
    </source>
</evidence>
<evidence type="ECO:0000256" key="5">
    <source>
        <dbReference type="ARBA" id="ARBA00007947"/>
    </source>
</evidence>
<comment type="caution">
    <text evidence="20">Lacks conserved residue(s) required for the propagation of feature annotation.</text>
</comment>
<feature type="binding site" evidence="20">
    <location>
        <position position="421"/>
    </location>
    <ligand>
        <name>acetyl-CoA</name>
        <dbReference type="ChEBI" id="CHEBI:57288"/>
    </ligand>
</feature>
<keyword evidence="10 20" id="KW-0677">Repeat</keyword>
<dbReference type="GO" id="GO:0003977">
    <property type="term" value="F:UDP-N-acetylglucosamine diphosphorylase activity"/>
    <property type="evidence" value="ECO:0007669"/>
    <property type="project" value="UniProtKB-UniRule"/>
</dbReference>
<dbReference type="NCBIfam" id="NF010934">
    <property type="entry name" value="PRK14354.1"/>
    <property type="match status" value="1"/>
</dbReference>
<evidence type="ECO:0000259" key="21">
    <source>
        <dbReference type="Pfam" id="PF00483"/>
    </source>
</evidence>
<sequence>MKFKSIILAAGKGTRMKSKYPKVVHKVCGKEMVNHVIDTSKEAGVEDVVVVLGHGADSVEKVLHDGVSTVMQTEQLGTAHAVRMAEEYINDDDTIVVLCGDTPLIKEDTLKKLFDFHVKNECHTTVLTTVVDDPTGYGRIIRNENGDLLKIVEQKDATDEEKAVCEINSGIYCFNGKSLKESLALINNDNAQGEYYLPDTIKIMNEKGLKVGAFAGSTIEELMGVNSRVQLSQAEAAMRKRINEKHMDNGVTIIDPSNTYIESDVEIGSDTIVYPGAMLIGNTVIGEECIIGMNCSITNSIVGDRTEIKSSTLLDAKVGTDTKVGPYAYLRPKADVGNGCKIGDFVEVKNAKFGDGSKASHLSYIGDAEVGKNVNVGCGVVFVNYDGVNKFRSVVKDNAFIGSNSNLVAPVTVEEQGYIATGSTITDDVPRRALAIARERQVIKENWMDKKEKRDRERAKEKNK</sequence>
<feature type="binding site" evidence="20">
    <location>
        <begin position="77"/>
        <end position="78"/>
    </location>
    <ligand>
        <name>UDP-N-acetyl-alpha-D-glucosamine</name>
        <dbReference type="ChEBI" id="CHEBI:57705"/>
    </ligand>
</feature>
<keyword evidence="15 20" id="KW-0012">Acyltransferase</keyword>
<feature type="binding site" evidence="20">
    <location>
        <position position="403"/>
    </location>
    <ligand>
        <name>acetyl-CoA</name>
        <dbReference type="ChEBI" id="CHEBI:57288"/>
    </ligand>
</feature>
<evidence type="ECO:0000256" key="4">
    <source>
        <dbReference type="ARBA" id="ARBA00007707"/>
    </source>
</evidence>
<evidence type="ECO:0000256" key="18">
    <source>
        <dbReference type="ARBA" id="ARBA00048493"/>
    </source>
</evidence>
<dbReference type="NCBIfam" id="TIGR01173">
    <property type="entry name" value="glmU"/>
    <property type="match status" value="1"/>
</dbReference>
<dbReference type="GO" id="GO:0005737">
    <property type="term" value="C:cytoplasm"/>
    <property type="evidence" value="ECO:0007669"/>
    <property type="project" value="UniProtKB-SubCell"/>
</dbReference>
<feature type="binding site" evidence="20">
    <location>
        <position position="226"/>
    </location>
    <ligand>
        <name>Mg(2+)</name>
        <dbReference type="ChEBI" id="CHEBI:18420"/>
    </ligand>
</feature>
<feature type="binding site" evidence="20">
    <location>
        <position position="375"/>
    </location>
    <ligand>
        <name>UDP-N-acetyl-alpha-D-glucosamine</name>
        <dbReference type="ChEBI" id="CHEBI:57705"/>
    </ligand>
</feature>
<name>A0A544QTJ5_9FIRM</name>
<keyword evidence="23" id="KW-1185">Reference proteome</keyword>
<dbReference type="EC" id="2.7.7.23" evidence="20"/>
<dbReference type="SUPFAM" id="SSF53448">
    <property type="entry name" value="Nucleotide-diphospho-sugar transferases"/>
    <property type="match status" value="1"/>
</dbReference>
<feature type="binding site" evidence="20">
    <location>
        <position position="438"/>
    </location>
    <ligand>
        <name>acetyl-CoA</name>
        <dbReference type="ChEBI" id="CHEBI:57288"/>
    </ligand>
</feature>
<dbReference type="GO" id="GO:0008360">
    <property type="term" value="P:regulation of cell shape"/>
    <property type="evidence" value="ECO:0007669"/>
    <property type="project" value="UniProtKB-KW"/>
</dbReference>
<feature type="region of interest" description="N-acetyltransferase" evidence="20">
    <location>
        <begin position="250"/>
        <end position="464"/>
    </location>
</feature>
<comment type="subunit">
    <text evidence="20">Homotrimer.</text>
</comment>
<evidence type="ECO:0000313" key="23">
    <source>
        <dbReference type="Proteomes" id="UP000317863"/>
    </source>
</evidence>
<keyword evidence="13 20" id="KW-0573">Peptidoglycan synthesis</keyword>
<protein>
    <recommendedName>
        <fullName evidence="20">Bifunctional protein GlmU</fullName>
    </recommendedName>
    <domain>
        <recommendedName>
            <fullName evidence="20">UDP-N-acetylglucosamine pyrophosphorylase</fullName>
            <ecNumber evidence="20">2.7.7.23</ecNumber>
        </recommendedName>
        <alternativeName>
            <fullName evidence="20">N-acetylglucosamine-1-phosphate uridyltransferase</fullName>
        </alternativeName>
    </domain>
    <domain>
        <recommendedName>
            <fullName evidence="20">Glucosamine-1-phosphate N-acetyltransferase</fullName>
            <ecNumber evidence="20">2.3.1.157</ecNumber>
        </recommendedName>
    </domain>
</protein>
<evidence type="ECO:0000256" key="2">
    <source>
        <dbReference type="ARBA" id="ARBA00005166"/>
    </source>
</evidence>
<keyword evidence="9 20" id="KW-0479">Metal-binding</keyword>
<dbReference type="Pfam" id="PF00483">
    <property type="entry name" value="NTP_transferase"/>
    <property type="match status" value="1"/>
</dbReference>
<dbReference type="OrthoDB" id="9775031at2"/>
<dbReference type="CDD" id="cd03353">
    <property type="entry name" value="LbH_GlmU_C"/>
    <property type="match status" value="1"/>
</dbReference>
<keyword evidence="11 20" id="KW-0460">Magnesium</keyword>
<keyword evidence="6 20" id="KW-0963">Cytoplasm</keyword>
<dbReference type="AlphaFoldDB" id="A0A544QTJ5"/>
<comment type="pathway">
    <text evidence="20">Bacterial outer membrane biogenesis; LPS lipid A biosynthesis.</text>
</comment>
<dbReference type="EMBL" id="SGJB01000018">
    <property type="protein sequence ID" value="TQQ84012.1"/>
    <property type="molecule type" value="Genomic_DNA"/>
</dbReference>
<evidence type="ECO:0000256" key="9">
    <source>
        <dbReference type="ARBA" id="ARBA00022723"/>
    </source>
</evidence>
<dbReference type="SUPFAM" id="SSF51161">
    <property type="entry name" value="Trimeric LpxA-like enzymes"/>
    <property type="match status" value="1"/>
</dbReference>
<feature type="binding site" evidence="20">
    <location>
        <position position="138"/>
    </location>
    <ligand>
        <name>UDP-N-acetyl-alpha-D-glucosamine</name>
        <dbReference type="ChEBI" id="CHEBI:57705"/>
    </ligand>
</feature>
<comment type="pathway">
    <text evidence="3 20">Nucleotide-sugar biosynthesis; UDP-N-acetyl-alpha-D-glucosamine biosynthesis; UDP-N-acetyl-alpha-D-glucosamine from N-acetyl-alpha-D-glucosamine 1-phosphate: step 1/1.</text>
</comment>
<feature type="binding site" evidence="20">
    <location>
        <begin position="8"/>
        <end position="11"/>
    </location>
    <ligand>
        <name>UDP-N-acetyl-alpha-D-glucosamine</name>
        <dbReference type="ChEBI" id="CHEBI:57705"/>
    </ligand>
</feature>
<reference evidence="22 23" key="1">
    <citation type="submission" date="2019-02" db="EMBL/GenBank/DDBJ databases">
        <title>Peptostreptococcaceae bacterium ZHW00191 nov., a new bacterium isolated from the human gut.</title>
        <authorList>
            <person name="Zhou H.-W."/>
            <person name="Chen X.-J."/>
        </authorList>
    </citation>
    <scope>NUCLEOTIDE SEQUENCE [LARGE SCALE GENOMIC DNA]</scope>
    <source>
        <strain evidence="22 23">ZHW00191</strain>
    </source>
</reference>
<dbReference type="UniPathway" id="UPA00973"/>
<feature type="binding site" evidence="20">
    <location>
        <position position="226"/>
    </location>
    <ligand>
        <name>UDP-N-acetyl-alpha-D-glucosamine</name>
        <dbReference type="ChEBI" id="CHEBI:57705"/>
    </ligand>
</feature>
<dbReference type="InterPro" id="IPR011004">
    <property type="entry name" value="Trimer_LpxA-like_sf"/>
</dbReference>
<dbReference type="GO" id="GO:0019134">
    <property type="term" value="F:glucosamine-1-phosphate N-acetyltransferase activity"/>
    <property type="evidence" value="ECO:0007669"/>
    <property type="project" value="UniProtKB-UniRule"/>
</dbReference>
<dbReference type="GO" id="GO:0009245">
    <property type="term" value="P:lipid A biosynthetic process"/>
    <property type="evidence" value="ECO:0007669"/>
    <property type="project" value="UniProtKB-UniRule"/>
</dbReference>
<comment type="similarity">
    <text evidence="4 20">In the C-terminal section; belongs to the transferase hexapeptide repeat family.</text>
</comment>
<keyword evidence="7 20" id="KW-0808">Transferase</keyword>
<dbReference type="EC" id="2.3.1.157" evidence="20"/>
<feature type="binding site" evidence="20">
    <location>
        <begin position="384"/>
        <end position="385"/>
    </location>
    <ligand>
        <name>acetyl-CoA</name>
        <dbReference type="ChEBI" id="CHEBI:57288"/>
    </ligand>
</feature>
<dbReference type="UniPathway" id="UPA00113">
    <property type="reaction ID" value="UER00532"/>
</dbReference>
<feature type="binding site" evidence="20">
    <location>
        <position position="331"/>
    </location>
    <ligand>
        <name>UDP-N-acetyl-alpha-D-glucosamine</name>
        <dbReference type="ChEBI" id="CHEBI:57705"/>
    </ligand>
</feature>
<dbReference type="Gene3D" id="3.90.550.10">
    <property type="entry name" value="Spore Coat Polysaccharide Biosynthesis Protein SpsA, Chain A"/>
    <property type="match status" value="1"/>
</dbReference>
<evidence type="ECO:0000256" key="14">
    <source>
        <dbReference type="ARBA" id="ARBA00023268"/>
    </source>
</evidence>
<dbReference type="GO" id="GO:0009252">
    <property type="term" value="P:peptidoglycan biosynthetic process"/>
    <property type="evidence" value="ECO:0007669"/>
    <property type="project" value="UniProtKB-UniRule"/>
</dbReference>
<feature type="binding site" evidence="20">
    <location>
        <position position="168"/>
    </location>
    <ligand>
        <name>UDP-N-acetyl-alpha-D-glucosamine</name>
        <dbReference type="ChEBI" id="CHEBI:57705"/>
    </ligand>
</feature>
<comment type="cofactor">
    <cofactor evidence="20">
        <name>Mg(2+)</name>
        <dbReference type="ChEBI" id="CHEBI:18420"/>
    </cofactor>
    <text evidence="20">Binds 1 Mg(2+) ion per subunit.</text>
</comment>
<accession>A0A544QTJ5</accession>
<gene>
    <name evidence="20 22" type="primary">glmU</name>
    <name evidence="22" type="ORF">EXD82_08935</name>
</gene>
<dbReference type="InterPro" id="IPR029044">
    <property type="entry name" value="Nucleotide-diphossugar_trans"/>
</dbReference>
<evidence type="ECO:0000256" key="11">
    <source>
        <dbReference type="ARBA" id="ARBA00022842"/>
    </source>
</evidence>
<dbReference type="GO" id="GO:0000287">
    <property type="term" value="F:magnesium ion binding"/>
    <property type="evidence" value="ECO:0007669"/>
    <property type="project" value="UniProtKB-UniRule"/>
</dbReference>
<comment type="catalytic activity">
    <reaction evidence="18 20">
        <text>N-acetyl-alpha-D-glucosamine 1-phosphate + UTP + H(+) = UDP-N-acetyl-alpha-D-glucosamine + diphosphate</text>
        <dbReference type="Rhea" id="RHEA:13509"/>
        <dbReference type="ChEBI" id="CHEBI:15378"/>
        <dbReference type="ChEBI" id="CHEBI:33019"/>
        <dbReference type="ChEBI" id="CHEBI:46398"/>
        <dbReference type="ChEBI" id="CHEBI:57705"/>
        <dbReference type="ChEBI" id="CHEBI:57776"/>
        <dbReference type="EC" id="2.7.7.23"/>
    </reaction>
</comment>
<dbReference type="HAMAP" id="MF_01631">
    <property type="entry name" value="GlmU"/>
    <property type="match status" value="1"/>
</dbReference>
<feature type="binding site" evidence="20">
    <location>
        <position position="153"/>
    </location>
    <ligand>
        <name>UDP-N-acetyl-alpha-D-glucosamine</name>
        <dbReference type="ChEBI" id="CHEBI:57705"/>
    </ligand>
</feature>
<evidence type="ECO:0000256" key="3">
    <source>
        <dbReference type="ARBA" id="ARBA00005208"/>
    </source>
</evidence>
<dbReference type="GO" id="GO:0000902">
    <property type="term" value="P:cell morphogenesis"/>
    <property type="evidence" value="ECO:0007669"/>
    <property type="project" value="UniProtKB-UniRule"/>
</dbReference>
<evidence type="ECO:0000313" key="22">
    <source>
        <dbReference type="EMBL" id="TQQ84012.1"/>
    </source>
</evidence>
<evidence type="ECO:0000256" key="20">
    <source>
        <dbReference type="HAMAP-Rule" id="MF_01631"/>
    </source>
</evidence>
<dbReference type="RefSeq" id="WP_142536572.1">
    <property type="nucleotide sequence ID" value="NZ_SGJB01000018.1"/>
</dbReference>
<dbReference type="InterPro" id="IPR005835">
    <property type="entry name" value="NTP_transferase_dom"/>
</dbReference>
<organism evidence="22 23">
    <name type="scientific">Peptacetobacter hominis</name>
    <dbReference type="NCBI Taxonomy" id="2743610"/>
    <lineage>
        <taxon>Bacteria</taxon>
        <taxon>Bacillati</taxon>
        <taxon>Bacillota</taxon>
        <taxon>Clostridia</taxon>
        <taxon>Peptostreptococcales</taxon>
        <taxon>Peptostreptococcaceae</taxon>
        <taxon>Peptacetobacter</taxon>
    </lineage>
</organism>
<dbReference type="GO" id="GO:0006048">
    <property type="term" value="P:UDP-N-acetylglucosamine biosynthetic process"/>
    <property type="evidence" value="ECO:0007669"/>
    <property type="project" value="UniProtKB-UniPathway"/>
</dbReference>
<keyword evidence="12 20" id="KW-0133">Cell shape</keyword>
<dbReference type="GO" id="GO:0071555">
    <property type="term" value="P:cell wall organization"/>
    <property type="evidence" value="ECO:0007669"/>
    <property type="project" value="UniProtKB-KW"/>
</dbReference>
<dbReference type="InterPro" id="IPR050065">
    <property type="entry name" value="GlmU-like"/>
</dbReference>
<dbReference type="InterPro" id="IPR001451">
    <property type="entry name" value="Hexapep"/>
</dbReference>
<comment type="catalytic activity">
    <reaction evidence="17 20">
        <text>alpha-D-glucosamine 1-phosphate + acetyl-CoA = N-acetyl-alpha-D-glucosamine 1-phosphate + CoA + H(+)</text>
        <dbReference type="Rhea" id="RHEA:13725"/>
        <dbReference type="ChEBI" id="CHEBI:15378"/>
        <dbReference type="ChEBI" id="CHEBI:57287"/>
        <dbReference type="ChEBI" id="CHEBI:57288"/>
        <dbReference type="ChEBI" id="CHEBI:57776"/>
        <dbReference type="ChEBI" id="CHEBI:58516"/>
        <dbReference type="EC" id="2.3.1.157"/>
    </reaction>
</comment>
<dbReference type="CDD" id="cd02540">
    <property type="entry name" value="GT2_GlmU_N_bac"/>
    <property type="match status" value="1"/>
</dbReference>
<evidence type="ECO:0000256" key="1">
    <source>
        <dbReference type="ARBA" id="ARBA00004496"/>
    </source>
</evidence>
<feature type="binding site" evidence="20">
    <location>
        <position position="101"/>
    </location>
    <ligand>
        <name>Mg(2+)</name>
        <dbReference type="ChEBI" id="CHEBI:18420"/>
    </ligand>
</feature>
<evidence type="ECO:0000256" key="7">
    <source>
        <dbReference type="ARBA" id="ARBA00022679"/>
    </source>
</evidence>
<proteinExistence type="inferred from homology"/>
<keyword evidence="14 20" id="KW-0511">Multifunctional enzyme</keyword>
<dbReference type="InterPro" id="IPR038009">
    <property type="entry name" value="GlmU_C_LbH"/>
</dbReference>
<dbReference type="Gene3D" id="2.160.10.10">
    <property type="entry name" value="Hexapeptide repeat proteins"/>
    <property type="match status" value="1"/>
</dbReference>
<evidence type="ECO:0000256" key="10">
    <source>
        <dbReference type="ARBA" id="ARBA00022737"/>
    </source>
</evidence>
<evidence type="ECO:0000256" key="6">
    <source>
        <dbReference type="ARBA" id="ARBA00022490"/>
    </source>
</evidence>
<dbReference type="Proteomes" id="UP000317863">
    <property type="component" value="Unassembled WGS sequence"/>
</dbReference>
<feature type="binding site" evidence="20">
    <location>
        <position position="364"/>
    </location>
    <ligand>
        <name>UDP-N-acetyl-alpha-D-glucosamine</name>
        <dbReference type="ChEBI" id="CHEBI:57705"/>
    </ligand>
</feature>
<feature type="region of interest" description="Pyrophosphorylase" evidence="20">
    <location>
        <begin position="1"/>
        <end position="228"/>
    </location>
</feature>
<evidence type="ECO:0000256" key="12">
    <source>
        <dbReference type="ARBA" id="ARBA00022960"/>
    </source>
</evidence>
<dbReference type="GO" id="GO:0016020">
    <property type="term" value="C:membrane"/>
    <property type="evidence" value="ECO:0007669"/>
    <property type="project" value="GOC"/>
</dbReference>
<keyword evidence="16 20" id="KW-0961">Cell wall biogenesis/degradation</keyword>